<gene>
    <name evidence="3" type="ORF">CPLU01_14933</name>
</gene>
<keyword evidence="4" id="KW-1185">Reference proteome</keyword>
<evidence type="ECO:0000313" key="3">
    <source>
        <dbReference type="EMBL" id="KAF6812229.1"/>
    </source>
</evidence>
<comment type="caution">
    <text evidence="3">The sequence shown here is derived from an EMBL/GenBank/DDBJ whole genome shotgun (WGS) entry which is preliminary data.</text>
</comment>
<evidence type="ECO:0000313" key="4">
    <source>
        <dbReference type="Proteomes" id="UP000654918"/>
    </source>
</evidence>
<sequence length="775" mass="86695">MAIDGSKCPEDANSTDCLLRSMLQLLDDQKRDEDAEIKWDPITFAFTLIIGLVATAFALATILQAVLVSGKGRRKSGQRVIGDWSKNTKKEWSWSDRSFQVTAMTPILRTHSLLCQIELRRRGEKRQGWLAEDARSEASSHVDIKTTPTAIGSGSSEVSRASFSSYARNFEKNLLQEEANRAAAAWIGFFEDVGLDQVDLLTAHNGLRLVAADYLPEDLVAAARTTPTSAYAGAATTAGAQFSNLDAASRFPTIFGRGFQFDFRQHPILGVVGAYSRYEKRDGGWDTPIVEELEVTLVLGRGVIDVERGTLPAAPRLRSFHLLDCTGNARSDLKACLQTYDDLADDENAAPMWFDSKARMAPYDFVPFATLLLASTPDYVPALFPKSVLRTTLPLTTLALGGSYWARTRLDAFVEPHLSSWPETSDAPAWRQFVWFNFDMPRKSLAEDFSRIDERAHSAFFTKCMRLVTAGVSATLEAREREAEADAEEEAAAEAVASAPEETRPEAVKRAQEATLNASRARRARREVTRTYETAKDGVKGRATKGYLVVLQLCLKLLHRPEDFEHRFLKASSGTRRALRCATLQQMQQVDTWLHRHRRSARMKQRAIALNTMTAVLSKVEEMVKNGRLSPLQKTVGACRTDAAGTDAGQKHDGQCRCEDVATLHHSDLLQTLWSLLNDLYVDDTTSNATREGPVETPFLSNSWDERIQRHGGWLTELTGHQATYRSSLAEMNLTLENLGAVLVANSEWEDNWPLWNRFYAWRDEETRRREKSTT</sequence>
<proteinExistence type="predicted"/>
<keyword evidence="2" id="KW-0812">Transmembrane</keyword>
<protein>
    <submittedName>
        <fullName evidence="3">Uncharacterized protein</fullName>
    </submittedName>
</protein>
<dbReference type="AlphaFoldDB" id="A0A8H6JFI4"/>
<dbReference type="Proteomes" id="UP000654918">
    <property type="component" value="Unassembled WGS sequence"/>
</dbReference>
<feature type="region of interest" description="Disordered" evidence="1">
    <location>
        <begin position="481"/>
        <end position="529"/>
    </location>
</feature>
<reference evidence="3" key="1">
    <citation type="journal article" date="2020" name="Phytopathology">
        <title>Genome Sequence Resources of Colletotrichum truncatum, C. plurivorum, C. musicola, and C. sojae: Four Species Pathogenic to Soybean (Glycine max).</title>
        <authorList>
            <person name="Rogerio F."/>
            <person name="Boufleur T.R."/>
            <person name="Ciampi-Guillardi M."/>
            <person name="Sukno S.A."/>
            <person name="Thon M.R."/>
            <person name="Massola Junior N.S."/>
            <person name="Baroncelli R."/>
        </authorList>
    </citation>
    <scope>NUCLEOTIDE SEQUENCE</scope>
    <source>
        <strain evidence="3">LFN00145</strain>
    </source>
</reference>
<accession>A0A8H6JFI4</accession>
<evidence type="ECO:0000256" key="1">
    <source>
        <dbReference type="SAM" id="MobiDB-lite"/>
    </source>
</evidence>
<organism evidence="3 4">
    <name type="scientific">Colletotrichum plurivorum</name>
    <dbReference type="NCBI Taxonomy" id="2175906"/>
    <lineage>
        <taxon>Eukaryota</taxon>
        <taxon>Fungi</taxon>
        <taxon>Dikarya</taxon>
        <taxon>Ascomycota</taxon>
        <taxon>Pezizomycotina</taxon>
        <taxon>Sordariomycetes</taxon>
        <taxon>Hypocreomycetidae</taxon>
        <taxon>Glomerellales</taxon>
        <taxon>Glomerellaceae</taxon>
        <taxon>Colletotrichum</taxon>
        <taxon>Colletotrichum orchidearum species complex</taxon>
    </lineage>
</organism>
<evidence type="ECO:0000256" key="2">
    <source>
        <dbReference type="SAM" id="Phobius"/>
    </source>
</evidence>
<name>A0A8H6JFI4_9PEZI</name>
<feature type="compositionally biased region" description="Basic and acidic residues" evidence="1">
    <location>
        <begin position="501"/>
        <end position="512"/>
    </location>
</feature>
<dbReference type="EMBL" id="WIGO01000440">
    <property type="protein sequence ID" value="KAF6812229.1"/>
    <property type="molecule type" value="Genomic_DNA"/>
</dbReference>
<keyword evidence="2" id="KW-1133">Transmembrane helix</keyword>
<feature type="transmembrane region" description="Helical" evidence="2">
    <location>
        <begin position="42"/>
        <end position="68"/>
    </location>
</feature>
<keyword evidence="2" id="KW-0472">Membrane</keyword>